<accession>A0A2P4X9R3</accession>
<name>A0A2P4X9R3_9STRA</name>
<evidence type="ECO:0000313" key="3">
    <source>
        <dbReference type="Proteomes" id="UP000237271"/>
    </source>
</evidence>
<evidence type="ECO:0000256" key="1">
    <source>
        <dbReference type="SAM" id="MobiDB-lite"/>
    </source>
</evidence>
<feature type="compositionally biased region" description="Low complexity" evidence="1">
    <location>
        <begin position="27"/>
        <end position="36"/>
    </location>
</feature>
<dbReference type="AlphaFoldDB" id="A0A2P4X9R3"/>
<organism evidence="2 3">
    <name type="scientific">Phytophthora palmivora</name>
    <dbReference type="NCBI Taxonomy" id="4796"/>
    <lineage>
        <taxon>Eukaryota</taxon>
        <taxon>Sar</taxon>
        <taxon>Stramenopiles</taxon>
        <taxon>Oomycota</taxon>
        <taxon>Peronosporomycetes</taxon>
        <taxon>Peronosporales</taxon>
        <taxon>Peronosporaceae</taxon>
        <taxon>Phytophthora</taxon>
    </lineage>
</organism>
<sequence length="84" mass="9478">MENAAPAPSCSVSGSQRRDRQTDAESANQQAPNAQQPEHDMFGDWNLNTFMMFMLLLHFMQYAMRQPTLQNGLELVSETTGEAR</sequence>
<dbReference type="Proteomes" id="UP000237271">
    <property type="component" value="Unassembled WGS sequence"/>
</dbReference>
<keyword evidence="3" id="KW-1185">Reference proteome</keyword>
<protein>
    <submittedName>
        <fullName evidence="2">Uncharacterized protein</fullName>
    </submittedName>
</protein>
<comment type="caution">
    <text evidence="2">The sequence shown here is derived from an EMBL/GenBank/DDBJ whole genome shotgun (WGS) entry which is preliminary data.</text>
</comment>
<proteinExistence type="predicted"/>
<feature type="region of interest" description="Disordered" evidence="1">
    <location>
        <begin position="1"/>
        <end position="41"/>
    </location>
</feature>
<dbReference type="EMBL" id="NCKW01015608">
    <property type="protein sequence ID" value="POM62297.1"/>
    <property type="molecule type" value="Genomic_DNA"/>
</dbReference>
<evidence type="ECO:0000313" key="2">
    <source>
        <dbReference type="EMBL" id="POM62297.1"/>
    </source>
</evidence>
<reference evidence="2 3" key="1">
    <citation type="journal article" date="2017" name="Genome Biol. Evol.">
        <title>Phytophthora megakarya and P. palmivora, closely related causal agents of cacao black pod rot, underwent increases in genome sizes and gene numbers by different mechanisms.</title>
        <authorList>
            <person name="Ali S.S."/>
            <person name="Shao J."/>
            <person name="Lary D.J."/>
            <person name="Kronmiller B."/>
            <person name="Shen D."/>
            <person name="Strem M.D."/>
            <person name="Amoako-Attah I."/>
            <person name="Akrofi A.Y."/>
            <person name="Begoude B.A."/>
            <person name="Ten Hoopen G.M."/>
            <person name="Coulibaly K."/>
            <person name="Kebe B.I."/>
            <person name="Melnick R.L."/>
            <person name="Guiltinan M.J."/>
            <person name="Tyler B.M."/>
            <person name="Meinhardt L.W."/>
            <person name="Bailey B.A."/>
        </authorList>
    </citation>
    <scope>NUCLEOTIDE SEQUENCE [LARGE SCALE GENOMIC DNA]</scope>
    <source>
        <strain evidence="3">sbr112.9</strain>
    </source>
</reference>
<gene>
    <name evidence="2" type="ORF">PHPALM_28564</name>
</gene>